<comment type="subcellular location">
    <subcellularLocation>
        <location evidence="1">Membrane</location>
        <topology evidence="1">Single-pass membrane protein</topology>
    </subcellularLocation>
</comment>
<evidence type="ECO:0000313" key="7">
    <source>
        <dbReference type="EMBL" id="SDC03117.1"/>
    </source>
</evidence>
<dbReference type="PANTHER" id="PTHR36985">
    <property type="entry name" value="TRANSLOCATION AND ASSEMBLY MODULE SUBUNIT TAMB"/>
    <property type="match status" value="1"/>
</dbReference>
<dbReference type="STRING" id="1219383.SAMN05421733_10812"/>
<keyword evidence="2 5" id="KW-0812">Transmembrane</keyword>
<name>A0A1G6I9B2_9GAMM</name>
<sequence length="1505" mass="165186">MTMLEKNNTEQQNLPPKRSWLKRILWSVLGTFIVLFVALAVMFSTNRGSEFLLDRVLKNQSMMSYEYDGGSFLSGLMLKNLDINLPDLEVKMKHANVVIGWRAILNKEVHFYKANIQQLQIINKKPPTNTPFDFTVINMPVTLRLDHASIDKLELRTTTSSTEIKDIQLNNTLWQGTQLSFKNTSLNILDQVFVKQATGQMDFQHKYPLQAKARVDLPSLHAINIKDIFVDVRGTLDALATGFAVNTPDLLTGRMLIHPVRDNVPMQGQINFNQYHWPIATDQKLYTHAGIARLQGSASEMNVDLSTDLKGVDVPEGRYQSKLNVDYVHQLNIKQFTGQLMGGSLDLSGVLNWDKALAWNIQGQLQGLKATEKSIPQQIQAYLPPTMNGKLGATGSLDQGLHLKAFVDLDKYEKVHLQLDQASQQDPKKSPPLNVLVGWTNMNRSFPSVGWLNSPQGEAKIILASEQTDLSASANIVKHEQSVLPEGVYQTKAVMKGDHINVSELKLVTPQGGLTGQAQLDLPTKKQQLKWTAQLLAKNFNPQAVSLSAPLDLLNGEIRANGYAKNNDQFIQLDHIDLKGQLAQQKETVHLTGKSTTAVLMNDEKHGGGLKGYGVVYDGKLTSSQYQTADGVLSFKISGTPSSVEINRFQHDGAAGKILANGKVNLATGAAWDLNASLIRFKPQYFVSNVRGEVSGVVNTTGIWSDKSQRININDLNLAGTINNQILRGKGKLSLVMNTNTKNKTLIPEQFEANNFFLAYAGNQAQITGNAQKLQLKLNAPYLNRVYAGLRGRAYGIINVQTQPTIQAIANLNIDGLGFGDQLNIEKIRLRGELPTSETTPTKLQAEIDHLNYGQRQIQYGAVTISGTPKAHVVSVQGWNKYSKLYVQLSGGFNQEHDWLGQIQKGNFDSLRASLKQQQNANVVYRAATQRLYISEHCWASNQSQLCFDQPIQASPKQGNISFIANRLNLSDFAAFMPDGLAMTGELNGYAKASWEQGKAPHLDAKVTAQNGRIGMASEDPDDGATTTSYQQLSIFARSVAEGLQIRLDVKTQNIGNGYASVTIDPYKDQLPMQGEAAFSQVDLQFLKPFIPDARRIGGTLDFAAKINGTVNQPLITGDLRLKDGLISMISTPVNLNNIQMYSAIRQDQATIMGIFNSGPGLGKIDGQVSWRNEPHIQLKLQGENLLVKQAPLMTALVNTVMNVDVYPNQRSVAVKGNIEVPRAIINMPETSPDVINVSPDARIVRGGEDLIAVLKAAKPWNVQADIDFSLGDRVIFQGFNSRIPLTGRLYLSQRGLETAMSANGAIGVSQKVKIESYGQTLDLNRAIARFNGPLANPTLDIDTTKKISNTTLGVRITGTASTPNIQIYNDGGLSEQEALNALLTGRINQGGSSLSQTEGFKSDVNNTLAAAGISLGLGGTRAFTNQLGHAFGLSGLALDAQGTGDDTQVSVTGYITPDLYLRYGVGVFTAVNKLTLRYQMNKRLYLEASESVERAVDVFYNWRF</sequence>
<feature type="domain" description="Translocation and assembly module TamB C-terminal" evidence="6">
    <location>
        <begin position="1159"/>
        <end position="1505"/>
    </location>
</feature>
<evidence type="ECO:0000256" key="2">
    <source>
        <dbReference type="ARBA" id="ARBA00022692"/>
    </source>
</evidence>
<evidence type="ECO:0000259" key="6">
    <source>
        <dbReference type="Pfam" id="PF04357"/>
    </source>
</evidence>
<dbReference type="GO" id="GO:0009306">
    <property type="term" value="P:protein secretion"/>
    <property type="evidence" value="ECO:0007669"/>
    <property type="project" value="InterPro"/>
</dbReference>
<dbReference type="Proteomes" id="UP000242501">
    <property type="component" value="Unassembled WGS sequence"/>
</dbReference>
<dbReference type="GO" id="GO:0097347">
    <property type="term" value="C:TAM protein secretion complex"/>
    <property type="evidence" value="ECO:0007669"/>
    <property type="project" value="TreeGrafter"/>
</dbReference>
<evidence type="ECO:0000313" key="8">
    <source>
        <dbReference type="Proteomes" id="UP000242501"/>
    </source>
</evidence>
<organism evidence="7 8">
    <name type="scientific">Acinetobacter boissieri</name>
    <dbReference type="NCBI Taxonomy" id="1219383"/>
    <lineage>
        <taxon>Bacteria</taxon>
        <taxon>Pseudomonadati</taxon>
        <taxon>Pseudomonadota</taxon>
        <taxon>Gammaproteobacteria</taxon>
        <taxon>Moraxellales</taxon>
        <taxon>Moraxellaceae</taxon>
        <taxon>Acinetobacter</taxon>
    </lineage>
</organism>
<dbReference type="GO" id="GO:0005886">
    <property type="term" value="C:plasma membrane"/>
    <property type="evidence" value="ECO:0007669"/>
    <property type="project" value="InterPro"/>
</dbReference>
<accession>A0A1G6I9B2</accession>
<proteinExistence type="predicted"/>
<evidence type="ECO:0000256" key="4">
    <source>
        <dbReference type="ARBA" id="ARBA00023136"/>
    </source>
</evidence>
<reference evidence="8" key="1">
    <citation type="submission" date="2016-09" db="EMBL/GenBank/DDBJ databases">
        <authorList>
            <person name="Varghese N."/>
            <person name="Submissions S."/>
        </authorList>
    </citation>
    <scope>NUCLEOTIDE SEQUENCE [LARGE SCALE GENOMIC DNA]</scope>
    <source>
        <strain evidence="8">ANC 4422</strain>
    </source>
</reference>
<keyword evidence="4 5" id="KW-0472">Membrane</keyword>
<evidence type="ECO:0000256" key="1">
    <source>
        <dbReference type="ARBA" id="ARBA00004167"/>
    </source>
</evidence>
<evidence type="ECO:0000256" key="3">
    <source>
        <dbReference type="ARBA" id="ARBA00022989"/>
    </source>
</evidence>
<feature type="transmembrane region" description="Helical" evidence="5">
    <location>
        <begin position="24"/>
        <end position="43"/>
    </location>
</feature>
<protein>
    <submittedName>
        <fullName evidence="7">Autotransporter secretion inner membrane protein TamB</fullName>
    </submittedName>
</protein>
<dbReference type="PANTHER" id="PTHR36985:SF1">
    <property type="entry name" value="TRANSLOCATION AND ASSEMBLY MODULE SUBUNIT TAMB"/>
    <property type="match status" value="1"/>
</dbReference>
<keyword evidence="3 5" id="KW-1133">Transmembrane helix</keyword>
<evidence type="ECO:0000256" key="5">
    <source>
        <dbReference type="SAM" id="Phobius"/>
    </source>
</evidence>
<keyword evidence="8" id="KW-1185">Reference proteome</keyword>
<dbReference type="EMBL" id="FMYL01000008">
    <property type="protein sequence ID" value="SDC03117.1"/>
    <property type="molecule type" value="Genomic_DNA"/>
</dbReference>
<gene>
    <name evidence="7" type="ORF">SAMN05421733_10812</name>
</gene>
<dbReference type="Pfam" id="PF04357">
    <property type="entry name" value="TamB"/>
    <property type="match status" value="1"/>
</dbReference>
<dbReference type="InterPro" id="IPR007452">
    <property type="entry name" value="TamB_C"/>
</dbReference>